<evidence type="ECO:0000256" key="4">
    <source>
        <dbReference type="ARBA" id="ARBA00022679"/>
    </source>
</evidence>
<reference evidence="10 11" key="1">
    <citation type="submission" date="2011-06" db="EMBL/GenBank/DDBJ databases">
        <title>The draft genome of Thiorhodococcus drewsii AZ1.</title>
        <authorList>
            <consortium name="US DOE Joint Genome Institute (JGI-PGF)"/>
            <person name="Lucas S."/>
            <person name="Han J."/>
            <person name="Lapidus A."/>
            <person name="Cheng J.-F."/>
            <person name="Goodwin L."/>
            <person name="Pitluck S."/>
            <person name="Peters L."/>
            <person name="Land M.L."/>
            <person name="Hauser L."/>
            <person name="Vogl K."/>
            <person name="Liu Z."/>
            <person name="Imhoff J."/>
            <person name="Thiel V."/>
            <person name="Frigaard N.-U."/>
            <person name="Bryant D.A."/>
            <person name="Woyke T.J."/>
        </authorList>
    </citation>
    <scope>NUCLEOTIDE SEQUENCE [LARGE SCALE GENOMIC DNA]</scope>
    <source>
        <strain evidence="10 11">AZ1</strain>
    </source>
</reference>
<feature type="domain" description="DNA-directed RNA polymerase C-terminal" evidence="9">
    <location>
        <begin position="761"/>
        <end position="949"/>
    </location>
</feature>
<dbReference type="GO" id="GO:0006351">
    <property type="term" value="P:DNA-templated transcription"/>
    <property type="evidence" value="ECO:0007669"/>
    <property type="project" value="InterPro"/>
</dbReference>
<feature type="region of interest" description="Disordered" evidence="8">
    <location>
        <begin position="134"/>
        <end position="161"/>
    </location>
</feature>
<dbReference type="SUPFAM" id="SSF56672">
    <property type="entry name" value="DNA/RNA polymerases"/>
    <property type="match status" value="1"/>
</dbReference>
<feature type="region of interest" description="Disordered" evidence="8">
    <location>
        <begin position="716"/>
        <end position="751"/>
    </location>
</feature>
<name>G2DYN3_9GAMM</name>
<evidence type="ECO:0000313" key="11">
    <source>
        <dbReference type="Proteomes" id="UP000004200"/>
    </source>
</evidence>
<dbReference type="Gene3D" id="1.10.150.20">
    <property type="entry name" value="5' to 3' exonuclease, C-terminal subdomain"/>
    <property type="match status" value="1"/>
</dbReference>
<evidence type="ECO:0000256" key="8">
    <source>
        <dbReference type="SAM" id="MobiDB-lite"/>
    </source>
</evidence>
<keyword evidence="5" id="KW-0548">Nucleotidyltransferase</keyword>
<dbReference type="STRING" id="765913.ThidrDRAFT_1145"/>
<evidence type="ECO:0000256" key="3">
    <source>
        <dbReference type="ARBA" id="ARBA00022478"/>
    </source>
</evidence>
<dbReference type="PROSITE" id="PS00489">
    <property type="entry name" value="RNA_POL_PHAGE_2"/>
    <property type="match status" value="1"/>
</dbReference>
<comment type="catalytic activity">
    <reaction evidence="7">
        <text>RNA(n) + a ribonucleoside 5'-triphosphate = RNA(n+1) + diphosphate</text>
        <dbReference type="Rhea" id="RHEA:21248"/>
        <dbReference type="Rhea" id="RHEA-COMP:14527"/>
        <dbReference type="Rhea" id="RHEA-COMP:17342"/>
        <dbReference type="ChEBI" id="CHEBI:33019"/>
        <dbReference type="ChEBI" id="CHEBI:61557"/>
        <dbReference type="ChEBI" id="CHEBI:140395"/>
        <dbReference type="EC" id="2.7.7.6"/>
    </reaction>
</comment>
<feature type="domain" description="DNA-directed RNA polymerase C-terminal" evidence="9">
    <location>
        <begin position="456"/>
        <end position="676"/>
    </location>
</feature>
<dbReference type="Pfam" id="PF00940">
    <property type="entry name" value="RNA_pol"/>
    <property type="match status" value="2"/>
</dbReference>
<protein>
    <recommendedName>
        <fullName evidence="2">DNA-directed RNA polymerase</fullName>
        <ecNumber evidence="2">2.7.7.6</ecNumber>
    </recommendedName>
</protein>
<dbReference type="PANTHER" id="PTHR10102">
    <property type="entry name" value="DNA-DIRECTED RNA POLYMERASE, MITOCHONDRIAL"/>
    <property type="match status" value="1"/>
</dbReference>
<dbReference type="PATRIC" id="fig|765913.3.peg.1176"/>
<dbReference type="GO" id="GO:0003677">
    <property type="term" value="F:DNA binding"/>
    <property type="evidence" value="ECO:0007669"/>
    <property type="project" value="InterPro"/>
</dbReference>
<accession>G2DYN3</accession>
<sequence length="1072" mass="120079">MALSVWISPALQYGALDPGESKARQGALQRAVVQAIKWHLFEGEDAYERVLPDFAARLKPEFTISNEERRAAQRLWQALLPEEATAPAAVAEQLAPDSGLEPEPQDTPAPVPERIEALFGFALHTLCATLAGQWVDEPNPDSGETDDDESNDDETDVPATSAAPQAVEFAQAVGALVDQLRQVTWKWQRDLSEDERPEDVDWRLVAHVLLETLLATLDDWFKVSTGETRKSGGKPHTLKVIEISQSEFAKRIERLLKTLPLSFSPQPLKQPVAYYLDDPGPSDDEADLCSRVDLIDYRQTNKFLRDAHSDIQCRKHRSPNFQRYVAAINVQQAVHWRINRPLLQWTQQLIALVNAPPANDDDASLRDWIKDHLYRPRPANGTRKTFERPAEFLDNPLASRALDELCPSDPLVDPPTFYLPWKADYRGRIYPQTSWLTPQGGDLQRGLLEFARGQVLNESGVHALRRHGANLVERSRLLTDLGISDRQVVTLNERERWTRDHEAAILASAADPLAEPFWRDVADKPMQFLAFCLAYRQWKQHPDARIHLPVQIDGTCNGIQHIAALTGNRELAEAVNVLPRANDLPADIYSELAEAALKTLGHLPIPKGQARHRHGLEWGDAWLATDAAPGAWLNRKTAKRVVMTIPYGAGRSAQAGAVLEAIEKRLIEVWDERPPDESKLTALVEWTNAASARKDFVRKCTKGLFVEARQAAFPKQDEHSSISIRVSKPEPKGKGKGSRKTRAKPDTEETWTPERAEWERLRTFGAYVARVLVEQLRGALDRNYRGIGEFSNWLGEVAESVSFPQWTKEQRKKIDDAKTQCKKKEAEKFEEKPDCLGLPLIWLTPLGFPVVQNKFASARTSVSARIGGQAVKIDVRRLTEEVDPQKQRAALLPNLIHSLDATHLMLTLLEAKAREVHDIGSIHDCLLCHPNQAETLAQVVRQTFAELYAPYKNGDPPGPLTDWYSWMQKAVALRTLPRRGEVNTALKYPGGQTELDLRHEADSGKQEARDALLWLAAIRSDDLPSSERFLFASLLDLATALITPAPSPDLPEPPVSAALPLSESAISPYFFS</sequence>
<dbReference type="EMBL" id="AFWT01000006">
    <property type="protein sequence ID" value="EGV32660.1"/>
    <property type="molecule type" value="Genomic_DNA"/>
</dbReference>
<keyword evidence="6" id="KW-0804">Transcription</keyword>
<evidence type="ECO:0000256" key="7">
    <source>
        <dbReference type="ARBA" id="ARBA00048552"/>
    </source>
</evidence>
<comment type="similarity">
    <text evidence="1">Belongs to the phage and mitochondrial RNA polymerase family.</text>
</comment>
<dbReference type="InterPro" id="IPR046950">
    <property type="entry name" value="DNA-dir_Rpol_C_phage-type"/>
</dbReference>
<dbReference type="PANTHER" id="PTHR10102:SF0">
    <property type="entry name" value="DNA-DIRECTED RNA POLYMERASE, MITOCHONDRIAL"/>
    <property type="match status" value="1"/>
</dbReference>
<dbReference type="RefSeq" id="WP_007039860.1">
    <property type="nucleotide sequence ID" value="NZ_AFWT01000006.1"/>
</dbReference>
<dbReference type="OrthoDB" id="7033456at2"/>
<evidence type="ECO:0000259" key="9">
    <source>
        <dbReference type="Pfam" id="PF00940"/>
    </source>
</evidence>
<dbReference type="EC" id="2.7.7.6" evidence="2"/>
<dbReference type="Gene3D" id="1.10.287.280">
    <property type="match status" value="1"/>
</dbReference>
<feature type="compositionally biased region" description="Acidic residues" evidence="8">
    <location>
        <begin position="143"/>
        <end position="156"/>
    </location>
</feature>
<evidence type="ECO:0000256" key="1">
    <source>
        <dbReference type="ARBA" id="ARBA00009493"/>
    </source>
</evidence>
<dbReference type="GO" id="GO:0000428">
    <property type="term" value="C:DNA-directed RNA polymerase complex"/>
    <property type="evidence" value="ECO:0007669"/>
    <property type="project" value="UniProtKB-KW"/>
</dbReference>
<proteinExistence type="inferred from homology"/>
<dbReference type="eggNOG" id="COG5108">
    <property type="taxonomic scope" value="Bacteria"/>
</dbReference>
<keyword evidence="3 10" id="KW-0240">DNA-directed RNA polymerase</keyword>
<dbReference type="GO" id="GO:0003899">
    <property type="term" value="F:DNA-directed RNA polymerase activity"/>
    <property type="evidence" value="ECO:0007669"/>
    <property type="project" value="UniProtKB-EC"/>
</dbReference>
<evidence type="ECO:0000256" key="6">
    <source>
        <dbReference type="ARBA" id="ARBA00023163"/>
    </source>
</evidence>
<dbReference type="AlphaFoldDB" id="G2DYN3"/>
<organism evidence="10 11">
    <name type="scientific">Thiorhodococcus drewsii AZ1</name>
    <dbReference type="NCBI Taxonomy" id="765913"/>
    <lineage>
        <taxon>Bacteria</taxon>
        <taxon>Pseudomonadati</taxon>
        <taxon>Pseudomonadota</taxon>
        <taxon>Gammaproteobacteria</taxon>
        <taxon>Chromatiales</taxon>
        <taxon>Chromatiaceae</taxon>
        <taxon>Thiorhodococcus</taxon>
    </lineage>
</organism>
<dbReference type="InterPro" id="IPR002092">
    <property type="entry name" value="DNA-dir_Rpol_phage-type"/>
</dbReference>
<dbReference type="InterPro" id="IPR043502">
    <property type="entry name" value="DNA/RNA_pol_sf"/>
</dbReference>
<keyword evidence="4" id="KW-0808">Transferase</keyword>
<dbReference type="PROSITE" id="PS00900">
    <property type="entry name" value="RNA_POL_PHAGE_1"/>
    <property type="match status" value="1"/>
</dbReference>
<evidence type="ECO:0000313" key="10">
    <source>
        <dbReference type="EMBL" id="EGV32660.1"/>
    </source>
</evidence>
<dbReference type="Proteomes" id="UP000004200">
    <property type="component" value="Unassembled WGS sequence"/>
</dbReference>
<gene>
    <name evidence="10" type="ORF">ThidrDRAFT_1145</name>
</gene>
<keyword evidence="11" id="KW-1185">Reference proteome</keyword>
<comment type="caution">
    <text evidence="10">The sequence shown here is derived from an EMBL/GenBank/DDBJ whole genome shotgun (WGS) entry which is preliminary data.</text>
</comment>
<evidence type="ECO:0000256" key="2">
    <source>
        <dbReference type="ARBA" id="ARBA00012418"/>
    </source>
</evidence>
<evidence type="ECO:0000256" key="5">
    <source>
        <dbReference type="ARBA" id="ARBA00022695"/>
    </source>
</evidence>